<comment type="caution">
    <text evidence="1">The sequence shown here is derived from an EMBL/GenBank/DDBJ whole genome shotgun (WGS) entry which is preliminary data.</text>
</comment>
<keyword evidence="2" id="KW-1185">Reference proteome</keyword>
<evidence type="ECO:0000313" key="2">
    <source>
        <dbReference type="Proteomes" id="UP000838756"/>
    </source>
</evidence>
<dbReference type="AlphaFoldDB" id="A0A8S4S868"/>
<gene>
    <name evidence="1" type="primary">jg2215</name>
    <name evidence="1" type="ORF">PAEG_LOCUS20102</name>
</gene>
<dbReference type="OrthoDB" id="6923367at2759"/>
<protein>
    <submittedName>
        <fullName evidence="1">Jg2215 protein</fullName>
    </submittedName>
</protein>
<evidence type="ECO:0000313" key="1">
    <source>
        <dbReference type="EMBL" id="CAH2244113.1"/>
    </source>
</evidence>
<accession>A0A8S4S868</accession>
<name>A0A8S4S868_9NEOP</name>
<sequence length="88" mass="10810">MQEDMPFPHYPCDFTERLNKLCAETRTELVDNWLIDVADTMVKMRKHWACYVSRKKKESIFQVEKFFRRFKEYRKIRLTPNAEINSLF</sequence>
<dbReference type="EMBL" id="CAKXAJ010025802">
    <property type="protein sequence ID" value="CAH2244113.1"/>
    <property type="molecule type" value="Genomic_DNA"/>
</dbReference>
<proteinExistence type="predicted"/>
<organism evidence="1 2">
    <name type="scientific">Pararge aegeria aegeria</name>
    <dbReference type="NCBI Taxonomy" id="348720"/>
    <lineage>
        <taxon>Eukaryota</taxon>
        <taxon>Metazoa</taxon>
        <taxon>Ecdysozoa</taxon>
        <taxon>Arthropoda</taxon>
        <taxon>Hexapoda</taxon>
        <taxon>Insecta</taxon>
        <taxon>Pterygota</taxon>
        <taxon>Neoptera</taxon>
        <taxon>Endopterygota</taxon>
        <taxon>Lepidoptera</taxon>
        <taxon>Glossata</taxon>
        <taxon>Ditrysia</taxon>
        <taxon>Papilionoidea</taxon>
        <taxon>Nymphalidae</taxon>
        <taxon>Satyrinae</taxon>
        <taxon>Satyrini</taxon>
        <taxon>Parargina</taxon>
        <taxon>Pararge</taxon>
    </lineage>
</organism>
<reference evidence="1" key="1">
    <citation type="submission" date="2022-03" db="EMBL/GenBank/DDBJ databases">
        <authorList>
            <person name="Lindestad O."/>
        </authorList>
    </citation>
    <scope>NUCLEOTIDE SEQUENCE</scope>
</reference>
<dbReference type="Proteomes" id="UP000838756">
    <property type="component" value="Unassembled WGS sequence"/>
</dbReference>